<dbReference type="EMBL" id="NVQC01000022">
    <property type="protein sequence ID" value="PTL35883.1"/>
    <property type="molecule type" value="Genomic_DNA"/>
</dbReference>
<accession>A0A2T4TXN1</accession>
<proteinExistence type="predicted"/>
<dbReference type="AlphaFoldDB" id="A0A2T4TXN1"/>
<dbReference type="Proteomes" id="UP000241436">
    <property type="component" value="Unassembled WGS sequence"/>
</dbReference>
<keyword evidence="2" id="KW-1185">Reference proteome</keyword>
<dbReference type="RefSeq" id="WP_107562784.1">
    <property type="nucleotide sequence ID" value="NZ_NVQC01000022.1"/>
</dbReference>
<name>A0A2T4TXN1_9BACT</name>
<protein>
    <submittedName>
        <fullName evidence="1">Uncharacterized protein</fullName>
    </submittedName>
</protein>
<organism evidence="1 2">
    <name type="scientific">Candidatus Methylomirabilis limnetica</name>
    <dbReference type="NCBI Taxonomy" id="2033718"/>
    <lineage>
        <taxon>Bacteria</taxon>
        <taxon>Candidatus Methylomirabilota</taxon>
        <taxon>Candidatus Methylomirabilia</taxon>
        <taxon>Candidatus Methylomirabilales</taxon>
        <taxon>Candidatus Methylomirabilaceae</taxon>
        <taxon>Candidatus Methylomirabilis</taxon>
    </lineage>
</organism>
<comment type="caution">
    <text evidence="1">The sequence shown here is derived from an EMBL/GenBank/DDBJ whole genome shotgun (WGS) entry which is preliminary data.</text>
</comment>
<reference evidence="1 2" key="1">
    <citation type="submission" date="2017-09" db="EMBL/GenBank/DDBJ databases">
        <title>Bloom of a denitrifying methanotroph, Candidatus Methylomirabilis limnetica, in a deep stratified lake.</title>
        <authorList>
            <person name="Graf J.S."/>
            <person name="Marchant H.K."/>
            <person name="Tienken D."/>
            <person name="Hach P.F."/>
            <person name="Brand A."/>
            <person name="Schubert C.J."/>
            <person name="Kuypers M.M."/>
            <person name="Milucka J."/>
        </authorList>
    </citation>
    <scope>NUCLEOTIDE SEQUENCE [LARGE SCALE GENOMIC DNA]</scope>
    <source>
        <strain evidence="1 2">Zug</strain>
    </source>
</reference>
<sequence>MLLPILLQGCLGGTGYRAYPRARTSVYTDIWNFSDHEIAADQVDVLYRRVARLMAITPNNSTPRPQVLVVSPAYIQEKYLTIHPLAAARNGTALAVYIPHQNQILIPDFDRTLLTHELAHYFTFHYLSIPRSGWEAIADQVVDAEEAGG</sequence>
<evidence type="ECO:0000313" key="2">
    <source>
        <dbReference type="Proteomes" id="UP000241436"/>
    </source>
</evidence>
<evidence type="ECO:0000313" key="1">
    <source>
        <dbReference type="EMBL" id="PTL35883.1"/>
    </source>
</evidence>
<gene>
    <name evidence="1" type="ORF">CLG94_09030</name>
</gene>
<reference evidence="2" key="2">
    <citation type="journal article" date="2018" name="Environ. Microbiol.">
        <title>Bloom of a denitrifying methanotroph, 'Candidatus Methylomirabilis limnetica', in a deep stratified lake.</title>
        <authorList>
            <person name="Graf J.S."/>
            <person name="Mayr M.J."/>
            <person name="Marchant H.K."/>
            <person name="Tienken D."/>
            <person name="Hach P.F."/>
            <person name="Brand A."/>
            <person name="Schubert C.J."/>
            <person name="Kuypers M.M."/>
            <person name="Milucka J."/>
        </authorList>
    </citation>
    <scope>NUCLEOTIDE SEQUENCE [LARGE SCALE GENOMIC DNA]</scope>
    <source>
        <strain evidence="2">Zug</strain>
    </source>
</reference>